<gene>
    <name evidence="1" type="ORF">Nepgr_032712</name>
</gene>
<dbReference type="Proteomes" id="UP001279734">
    <property type="component" value="Unassembled WGS sequence"/>
</dbReference>
<accession>A0AAD3Y832</accession>
<proteinExistence type="predicted"/>
<sequence>MFATRQLEFHRRKVGDLLPDQIKRSFTVKMSRKPSNIPMLKIASLPVSRLGDVRVPVQRSQVSPSVSSSLSYSSSSVLFGQSLWTFEKSIFEHELDEGIEFRPRLYAIIKTSQGWQMRASRIRQSLRKNTPAFQLCVLFHGRILLGWQTLSKFIWMGLMILPRAKLL</sequence>
<evidence type="ECO:0000313" key="2">
    <source>
        <dbReference type="Proteomes" id="UP001279734"/>
    </source>
</evidence>
<reference evidence="1" key="1">
    <citation type="submission" date="2023-05" db="EMBL/GenBank/DDBJ databases">
        <title>Nepenthes gracilis genome sequencing.</title>
        <authorList>
            <person name="Fukushima K."/>
        </authorList>
    </citation>
    <scope>NUCLEOTIDE SEQUENCE</scope>
    <source>
        <strain evidence="1">SING2019-196</strain>
    </source>
</reference>
<protein>
    <submittedName>
        <fullName evidence="1">Uncharacterized protein</fullName>
    </submittedName>
</protein>
<name>A0AAD3Y832_NEPGR</name>
<keyword evidence="2" id="KW-1185">Reference proteome</keyword>
<organism evidence="1 2">
    <name type="scientific">Nepenthes gracilis</name>
    <name type="common">Slender pitcher plant</name>
    <dbReference type="NCBI Taxonomy" id="150966"/>
    <lineage>
        <taxon>Eukaryota</taxon>
        <taxon>Viridiplantae</taxon>
        <taxon>Streptophyta</taxon>
        <taxon>Embryophyta</taxon>
        <taxon>Tracheophyta</taxon>
        <taxon>Spermatophyta</taxon>
        <taxon>Magnoliopsida</taxon>
        <taxon>eudicotyledons</taxon>
        <taxon>Gunneridae</taxon>
        <taxon>Pentapetalae</taxon>
        <taxon>Caryophyllales</taxon>
        <taxon>Nepenthaceae</taxon>
        <taxon>Nepenthes</taxon>
    </lineage>
</organism>
<dbReference type="AlphaFoldDB" id="A0AAD3Y832"/>
<comment type="caution">
    <text evidence="1">The sequence shown here is derived from an EMBL/GenBank/DDBJ whole genome shotgun (WGS) entry which is preliminary data.</text>
</comment>
<evidence type="ECO:0000313" key="1">
    <source>
        <dbReference type="EMBL" id="GMH30869.1"/>
    </source>
</evidence>
<dbReference type="EMBL" id="BSYO01000039">
    <property type="protein sequence ID" value="GMH30869.1"/>
    <property type="molecule type" value="Genomic_DNA"/>
</dbReference>